<protein>
    <submittedName>
        <fullName evidence="3">Uncharacterized protein</fullName>
    </submittedName>
</protein>
<organism evidence="3 4">
    <name type="scientific">Batrachochytrium salamandrivorans</name>
    <dbReference type="NCBI Taxonomy" id="1357716"/>
    <lineage>
        <taxon>Eukaryota</taxon>
        <taxon>Fungi</taxon>
        <taxon>Fungi incertae sedis</taxon>
        <taxon>Chytridiomycota</taxon>
        <taxon>Chytridiomycota incertae sedis</taxon>
        <taxon>Chytridiomycetes</taxon>
        <taxon>Rhizophydiales</taxon>
        <taxon>Rhizophydiales incertae sedis</taxon>
        <taxon>Batrachochytrium</taxon>
    </lineage>
</organism>
<reference evidence="3 4" key="1">
    <citation type="submission" date="2021-02" db="EMBL/GenBank/DDBJ databases">
        <title>Variation within the Batrachochytrium salamandrivorans European outbreak.</title>
        <authorList>
            <person name="Kelly M."/>
            <person name="Pasmans F."/>
            <person name="Shea T.P."/>
            <person name="Munoz J.F."/>
            <person name="Carranza S."/>
            <person name="Cuomo C.A."/>
            <person name="Martel A."/>
        </authorList>
    </citation>
    <scope>NUCLEOTIDE SEQUENCE [LARGE SCALE GENOMIC DNA]</scope>
    <source>
        <strain evidence="3 4">AMFP18/2</strain>
    </source>
</reference>
<dbReference type="EMBL" id="JAFCIX010000335">
    <property type="protein sequence ID" value="KAH6594464.1"/>
    <property type="molecule type" value="Genomic_DNA"/>
</dbReference>
<feature type="signal peptide" evidence="2">
    <location>
        <begin position="1"/>
        <end position="18"/>
    </location>
</feature>
<evidence type="ECO:0000256" key="1">
    <source>
        <dbReference type="SAM" id="MobiDB-lite"/>
    </source>
</evidence>
<comment type="caution">
    <text evidence="3">The sequence shown here is derived from an EMBL/GenBank/DDBJ whole genome shotgun (WGS) entry which is preliminary data.</text>
</comment>
<keyword evidence="4" id="KW-1185">Reference proteome</keyword>
<sequence length="162" mass="17845">MKLISFAVLSLLAITVSAYPGLGSDGQDLEESQGNSAQGEQQLQNTVTQGEQGSQSTSVTQDELKAEYKEVILLMNTLAGEFGSIKATITLVKESRDDTKAQLEDDDLSDEQRLTLEKQLGDYETELGELFSQLTSTLQYHSDARKEHDSIKEKMDALPKVQ</sequence>
<evidence type="ECO:0000256" key="2">
    <source>
        <dbReference type="SAM" id="SignalP"/>
    </source>
</evidence>
<keyword evidence="2" id="KW-0732">Signal</keyword>
<dbReference type="Proteomes" id="UP001648503">
    <property type="component" value="Unassembled WGS sequence"/>
</dbReference>
<evidence type="ECO:0000313" key="4">
    <source>
        <dbReference type="Proteomes" id="UP001648503"/>
    </source>
</evidence>
<name>A0ABQ8F9H4_9FUNG</name>
<evidence type="ECO:0000313" key="3">
    <source>
        <dbReference type="EMBL" id="KAH6594464.1"/>
    </source>
</evidence>
<accession>A0ABQ8F9H4</accession>
<feature type="region of interest" description="Disordered" evidence="1">
    <location>
        <begin position="143"/>
        <end position="162"/>
    </location>
</feature>
<feature type="compositionally biased region" description="Polar residues" evidence="1">
    <location>
        <begin position="32"/>
        <end position="61"/>
    </location>
</feature>
<proteinExistence type="predicted"/>
<gene>
    <name evidence="3" type="ORF">BASA50_006711</name>
</gene>
<feature type="chain" id="PRO_5046574560" evidence="2">
    <location>
        <begin position="19"/>
        <end position="162"/>
    </location>
</feature>
<feature type="region of interest" description="Disordered" evidence="1">
    <location>
        <begin position="25"/>
        <end position="61"/>
    </location>
</feature>